<feature type="region of interest" description="Disordered" evidence="1">
    <location>
        <begin position="1"/>
        <end position="62"/>
    </location>
</feature>
<gene>
    <name evidence="2" type="ORF">NRP21_21320</name>
</gene>
<organism evidence="2 3">
    <name type="scientific">Roseomonas populi</name>
    <dbReference type="NCBI Taxonomy" id="3121582"/>
    <lineage>
        <taxon>Bacteria</taxon>
        <taxon>Pseudomonadati</taxon>
        <taxon>Pseudomonadota</taxon>
        <taxon>Alphaproteobacteria</taxon>
        <taxon>Acetobacterales</taxon>
        <taxon>Roseomonadaceae</taxon>
        <taxon>Roseomonas</taxon>
    </lineage>
</organism>
<dbReference type="RefSeq" id="WP_257718253.1">
    <property type="nucleotide sequence ID" value="NZ_JANJOU010000022.1"/>
</dbReference>
<evidence type="ECO:0000256" key="1">
    <source>
        <dbReference type="SAM" id="MobiDB-lite"/>
    </source>
</evidence>
<dbReference type="Pfam" id="PF13770">
    <property type="entry name" value="DUF4169"/>
    <property type="match status" value="1"/>
</dbReference>
<reference evidence="2 3" key="1">
    <citation type="submission" date="2022-06" db="EMBL/GenBank/DDBJ databases">
        <title>Roseomonas CN29.</title>
        <authorList>
            <person name="Cheng Y."/>
            <person name="He X."/>
        </authorList>
    </citation>
    <scope>NUCLEOTIDE SEQUENCE [LARGE SCALE GENOMIC DNA]</scope>
    <source>
        <strain evidence="2 3">CN29</strain>
    </source>
</reference>
<dbReference type="Proteomes" id="UP001524642">
    <property type="component" value="Unassembled WGS sequence"/>
</dbReference>
<sequence>MAEIVNLNRARKTRDRAAAEAKAAANRAAHGRTRAERAKDAEAKAKRDALLDGARLEKPGEG</sequence>
<accession>A0ABT1XBV6</accession>
<proteinExistence type="predicted"/>
<keyword evidence="3" id="KW-1185">Reference proteome</keyword>
<feature type="compositionally biased region" description="Basic and acidic residues" evidence="1">
    <location>
        <begin position="33"/>
        <end position="62"/>
    </location>
</feature>
<name>A0ABT1XBV6_9PROT</name>
<dbReference type="InterPro" id="IPR025227">
    <property type="entry name" value="DUF4169"/>
</dbReference>
<evidence type="ECO:0000313" key="3">
    <source>
        <dbReference type="Proteomes" id="UP001524642"/>
    </source>
</evidence>
<protein>
    <submittedName>
        <fullName evidence="2">DUF4169 family protein</fullName>
    </submittedName>
</protein>
<dbReference type="EMBL" id="JANJOU010000022">
    <property type="protein sequence ID" value="MCR0984602.1"/>
    <property type="molecule type" value="Genomic_DNA"/>
</dbReference>
<evidence type="ECO:0000313" key="2">
    <source>
        <dbReference type="EMBL" id="MCR0984602.1"/>
    </source>
</evidence>
<comment type="caution">
    <text evidence="2">The sequence shown here is derived from an EMBL/GenBank/DDBJ whole genome shotgun (WGS) entry which is preliminary data.</text>
</comment>